<dbReference type="EMBL" id="AP011177">
    <property type="protein sequence ID" value="BAJ03763.1"/>
    <property type="molecule type" value="Genomic_DNA"/>
</dbReference>
<feature type="transmembrane region" description="Helical" evidence="1">
    <location>
        <begin position="29"/>
        <end position="48"/>
    </location>
</feature>
<dbReference type="KEGG" id="svo:SVI_3792"/>
<reference evidence="3" key="1">
    <citation type="journal article" date="2010" name="Mol. Biosyst.">
        <title>Complete genome sequence and comparative analysis of Shewanella violacea, a psychrophilic and piezophilic bacterium from deep sea floor sediments.</title>
        <authorList>
            <person name="Aono E."/>
            <person name="Baba T."/>
            <person name="Ara T."/>
            <person name="Nishi T."/>
            <person name="Nakamichi T."/>
            <person name="Inamoto E."/>
            <person name="Toyonaga H."/>
            <person name="Hasegawa M."/>
            <person name="Takai Y."/>
            <person name="Okumura Y."/>
            <person name="Baba M."/>
            <person name="Tomita M."/>
            <person name="Kato C."/>
            <person name="Oshima T."/>
            <person name="Nakasone K."/>
            <person name="Mori H."/>
        </authorList>
    </citation>
    <scope>NUCLEOTIDE SEQUENCE [LARGE SCALE GENOMIC DNA]</scope>
    <source>
        <strain evidence="3">JCM 10179 / CIP 106290 / LMG 19151 / DSS12</strain>
    </source>
</reference>
<sequence>MMTYSVLSRPAAITSRQCATGLTSLSVPVLLQVIVLSLLLGTLTNTAFANEQAEYKHEHKHEQCSRTSKYSLYLSGIYTGTMNRTETWKGKTAVVMSKSEASILGIGTQYHQWAELSWSSTSNEWLTDKFHQEVTGFRSRDMQVTFTNNGHKSRVDLDGDIDTYESADIPLRDVDTLLIQMREYLLQGRKQFALTRQASDAIERYQFYVQDTQTISIEPWGELTLIPVEQTGAEDVTYYFAPSMDYQLIKARYHGIILHGQIELDSYTSSCAPILAQAR</sequence>
<dbReference type="STRING" id="637905.SVI_3792"/>
<evidence type="ECO:0000313" key="3">
    <source>
        <dbReference type="Proteomes" id="UP000002350"/>
    </source>
</evidence>
<keyword evidence="1" id="KW-0472">Membrane</keyword>
<evidence type="ECO:0008006" key="4">
    <source>
        <dbReference type="Google" id="ProtNLM"/>
    </source>
</evidence>
<keyword evidence="3" id="KW-1185">Reference proteome</keyword>
<dbReference type="Proteomes" id="UP000002350">
    <property type="component" value="Chromosome"/>
</dbReference>
<evidence type="ECO:0000256" key="1">
    <source>
        <dbReference type="SAM" id="Phobius"/>
    </source>
</evidence>
<dbReference type="HOGENOM" id="CLU_1097921_0_0_6"/>
<dbReference type="RefSeq" id="WP_013053056.1">
    <property type="nucleotide sequence ID" value="NC_014012.1"/>
</dbReference>
<evidence type="ECO:0000313" key="2">
    <source>
        <dbReference type="EMBL" id="BAJ03763.1"/>
    </source>
</evidence>
<organism evidence="2 3">
    <name type="scientific">Shewanella violacea (strain JCM 10179 / CIP 106290 / LMG 19151 / DSS12)</name>
    <dbReference type="NCBI Taxonomy" id="637905"/>
    <lineage>
        <taxon>Bacteria</taxon>
        <taxon>Pseudomonadati</taxon>
        <taxon>Pseudomonadota</taxon>
        <taxon>Gammaproteobacteria</taxon>
        <taxon>Alteromonadales</taxon>
        <taxon>Shewanellaceae</taxon>
        <taxon>Shewanella</taxon>
    </lineage>
</organism>
<dbReference type="eggNOG" id="ENOG5032XSE">
    <property type="taxonomic scope" value="Bacteria"/>
</dbReference>
<name>D4ZCL8_SHEVD</name>
<gene>
    <name evidence="2" type="ordered locus">SVI_3792</name>
</gene>
<dbReference type="AlphaFoldDB" id="D4ZCL8"/>
<keyword evidence="1" id="KW-1133">Transmembrane helix</keyword>
<proteinExistence type="predicted"/>
<protein>
    <recommendedName>
        <fullName evidence="4">DUF3108 domain-containing protein</fullName>
    </recommendedName>
</protein>
<keyword evidence="1" id="KW-0812">Transmembrane</keyword>
<accession>D4ZCL8</accession>